<evidence type="ECO:0000313" key="1">
    <source>
        <dbReference type="EMBL" id="OSY36091.1"/>
    </source>
</evidence>
<sequence>MTTARDSLELATHLNAIAEDLFALRPDDPIALMAARRIHELAKKDLVILPHINPEHDQVDHWTRLSDHRLNSEINADAWNLAAGLYVARDRATRQSLRDTS</sequence>
<proteinExistence type="predicted"/>
<dbReference type="RefSeq" id="WP_085915722.1">
    <property type="nucleotide sequence ID" value="NZ_AP018920.1"/>
</dbReference>
<dbReference type="AlphaFoldDB" id="A0A1Y2MM02"/>
<evidence type="ECO:0000313" key="2">
    <source>
        <dbReference type="Proteomes" id="UP000194360"/>
    </source>
</evidence>
<name>A0A1Y2MM02_PSEAH</name>
<dbReference type="STRING" id="2074.BG845_05606"/>
<reference evidence="1 2" key="1">
    <citation type="submission" date="2016-09" db="EMBL/GenBank/DDBJ databases">
        <title>Pseudonocardia autotrophica DSM535, a candidate organism with high potential of specific P450 cytochromes.</title>
        <authorList>
            <person name="Grumaz C."/>
            <person name="Vainshtein Y."/>
            <person name="Kirstahler P."/>
            <person name="Sohn K."/>
        </authorList>
    </citation>
    <scope>NUCLEOTIDE SEQUENCE [LARGE SCALE GENOMIC DNA]</scope>
    <source>
        <strain evidence="1 2">DSM 535</strain>
    </source>
</reference>
<keyword evidence="2" id="KW-1185">Reference proteome</keyword>
<accession>A0A1Y2MM02</accession>
<dbReference type="Proteomes" id="UP000194360">
    <property type="component" value="Unassembled WGS sequence"/>
</dbReference>
<protein>
    <submittedName>
        <fullName evidence="1">Uncharacterized protein</fullName>
    </submittedName>
</protein>
<gene>
    <name evidence="1" type="ORF">BG845_05606</name>
</gene>
<comment type="caution">
    <text evidence="1">The sequence shown here is derived from an EMBL/GenBank/DDBJ whole genome shotgun (WGS) entry which is preliminary data.</text>
</comment>
<dbReference type="EMBL" id="MIGB01000043">
    <property type="protein sequence ID" value="OSY36091.1"/>
    <property type="molecule type" value="Genomic_DNA"/>
</dbReference>
<organism evidence="1 2">
    <name type="scientific">Pseudonocardia autotrophica</name>
    <name type="common">Amycolata autotrophica</name>
    <name type="synonym">Nocardia autotrophica</name>
    <dbReference type="NCBI Taxonomy" id="2074"/>
    <lineage>
        <taxon>Bacteria</taxon>
        <taxon>Bacillati</taxon>
        <taxon>Actinomycetota</taxon>
        <taxon>Actinomycetes</taxon>
        <taxon>Pseudonocardiales</taxon>
        <taxon>Pseudonocardiaceae</taxon>
        <taxon>Pseudonocardia</taxon>
    </lineage>
</organism>